<evidence type="ECO:0000313" key="2">
    <source>
        <dbReference type="EMBL" id="MBS4189815.1"/>
    </source>
</evidence>
<evidence type="ECO:0000256" key="1">
    <source>
        <dbReference type="SAM" id="SignalP"/>
    </source>
</evidence>
<evidence type="ECO:0000313" key="3">
    <source>
        <dbReference type="Proteomes" id="UP000681027"/>
    </source>
</evidence>
<feature type="chain" id="PRO_5046386196" description="3D domain-containing protein" evidence="1">
    <location>
        <begin position="26"/>
        <end position="146"/>
    </location>
</feature>
<dbReference type="EMBL" id="JAGYPM010000001">
    <property type="protein sequence ID" value="MBS4189815.1"/>
    <property type="molecule type" value="Genomic_DNA"/>
</dbReference>
<dbReference type="Proteomes" id="UP000681027">
    <property type="component" value="Unassembled WGS sequence"/>
</dbReference>
<dbReference type="RefSeq" id="WP_213101213.1">
    <property type="nucleotide sequence ID" value="NZ_JAGYPM010000001.1"/>
</dbReference>
<comment type="caution">
    <text evidence="2">The sequence shown here is derived from an EMBL/GenBank/DDBJ whole genome shotgun (WGS) entry which is preliminary data.</text>
</comment>
<feature type="signal peptide" evidence="1">
    <location>
        <begin position="1"/>
        <end position="25"/>
    </location>
</feature>
<proteinExistence type="predicted"/>
<protein>
    <recommendedName>
        <fullName evidence="4">3D domain-containing protein</fullName>
    </recommendedName>
</protein>
<evidence type="ECO:0008006" key="4">
    <source>
        <dbReference type="Google" id="ProtNLM"/>
    </source>
</evidence>
<reference evidence="2 3" key="1">
    <citation type="submission" date="2021-05" db="EMBL/GenBank/DDBJ databases">
        <title>Novel Bacillus species.</title>
        <authorList>
            <person name="Liu G."/>
        </authorList>
    </citation>
    <scope>NUCLEOTIDE SEQUENCE [LARGE SCALE GENOMIC DNA]</scope>
    <source>
        <strain evidence="2 3">FJAT-49705</strain>
    </source>
</reference>
<name>A0ABS5NPT6_9BACI</name>
<keyword evidence="3" id="KW-1185">Reference proteome</keyword>
<gene>
    <name evidence="2" type="ORF">KHA94_06290</name>
</gene>
<keyword evidence="1" id="KW-0732">Signal</keyword>
<organism evidence="2 3">
    <name type="scientific">Cytobacillus citreus</name>
    <dbReference type="NCBI Taxonomy" id="2833586"/>
    <lineage>
        <taxon>Bacteria</taxon>
        <taxon>Bacillati</taxon>
        <taxon>Bacillota</taxon>
        <taxon>Bacilli</taxon>
        <taxon>Bacillales</taxon>
        <taxon>Bacillaceae</taxon>
        <taxon>Cytobacillus</taxon>
    </lineage>
</organism>
<accession>A0ABS5NPT6</accession>
<sequence>MKKFVISIVAALTLIGFNFYSEASAASKHTHSSQDVTAYVGSTCGHGCTTGYKNSQFNTVAVHKDGSNIPYIPFGTTINLKSSVLLPYVDGTKTKSAFTVTDTGGGPGKTDYWIDIYYGEDNSTNRYWANKFGTNNDIRISYTAYY</sequence>